<organism evidence="10 11">
    <name type="scientific">Penicillium canariense</name>
    <dbReference type="NCBI Taxonomy" id="189055"/>
    <lineage>
        <taxon>Eukaryota</taxon>
        <taxon>Fungi</taxon>
        <taxon>Dikarya</taxon>
        <taxon>Ascomycota</taxon>
        <taxon>Pezizomycotina</taxon>
        <taxon>Eurotiomycetes</taxon>
        <taxon>Eurotiomycetidae</taxon>
        <taxon>Eurotiales</taxon>
        <taxon>Aspergillaceae</taxon>
        <taxon>Penicillium</taxon>
    </lineage>
</organism>
<dbReference type="InterPro" id="IPR044130">
    <property type="entry name" value="CuRO_2_Fet3-like"/>
</dbReference>
<keyword evidence="11" id="KW-1185">Reference proteome</keyword>
<keyword evidence="2" id="KW-0479">Metal-binding</keyword>
<name>A0A9W9IFC6_9EURO</name>
<evidence type="ECO:0000256" key="4">
    <source>
        <dbReference type="ARBA" id="ARBA00023002"/>
    </source>
</evidence>
<dbReference type="SUPFAM" id="SSF49503">
    <property type="entry name" value="Cupredoxins"/>
    <property type="match status" value="3"/>
</dbReference>
<evidence type="ECO:0000259" key="9">
    <source>
        <dbReference type="Pfam" id="PF07732"/>
    </source>
</evidence>
<dbReference type="Gene3D" id="2.60.40.420">
    <property type="entry name" value="Cupredoxins - blue copper proteins"/>
    <property type="match status" value="5"/>
</dbReference>
<comment type="similarity">
    <text evidence="1">Belongs to the multicopper oxidase family.</text>
</comment>
<gene>
    <name evidence="10" type="ORF">N7482_000448</name>
</gene>
<sequence>MRSLSTALCICFFICLSSAATIKYDWHVNWITANPDTLQPRPVIAINGKWPSPALRGKVNDTLELGQPGTYWYHSHSPSQYVDGLRGPLIVDDPHSPYAATCDAELVMTVSDWYHEQGATLQQYYLSLPGNPNALEPIPVSALMNDQEQPTFPVEANKTYYLRIINMSGFAQFYFHIDGHNMSIIEADGVYSAAQPVEDLYIATGQRYGVLLKTKPTADRNFAILGAMDLTGFPGSAPPPPHPNVTGALVYNRHLPFPSTPSVESFTTFDDLCLVPFDQMPLLGPPDQQIVLNLSTFSQLVPGNEQNRAGFNNITFIPQKVPSLYTALSGQQYALNPIVYGNHSNPFVLKPVVLKQGEIVEIVVYNFDPNHPSTVVRFQADNPGVWFFHCHMEWHLVAGMDVIFVEDPLAIQKVQSGIPTSMREICEKQNIPLKGNAAGNYPDFLNLTGEVDIAPMECGCVLIFLRLQGHTYYVEMKC</sequence>
<keyword evidence="5" id="KW-0186">Copper</keyword>
<dbReference type="Pfam" id="PF00394">
    <property type="entry name" value="Cu-oxidase"/>
    <property type="match status" value="1"/>
</dbReference>
<keyword evidence="3 6" id="KW-0732">Signal</keyword>
<dbReference type="Pfam" id="PF07732">
    <property type="entry name" value="Cu-oxidase_3"/>
    <property type="match status" value="1"/>
</dbReference>
<dbReference type="PANTHER" id="PTHR11709:SF361">
    <property type="entry name" value="IRON TRANSPORT MULTICOPPER OXIDASE FET3"/>
    <property type="match status" value="1"/>
</dbReference>
<evidence type="ECO:0000256" key="6">
    <source>
        <dbReference type="SAM" id="SignalP"/>
    </source>
</evidence>
<dbReference type="InterPro" id="IPR011707">
    <property type="entry name" value="Cu-oxidase-like_N"/>
</dbReference>
<reference evidence="10" key="2">
    <citation type="journal article" date="2023" name="IMA Fungus">
        <title>Comparative genomic study of the Penicillium genus elucidates a diverse pangenome and 15 lateral gene transfer events.</title>
        <authorList>
            <person name="Petersen C."/>
            <person name="Sorensen T."/>
            <person name="Nielsen M.R."/>
            <person name="Sondergaard T.E."/>
            <person name="Sorensen J.L."/>
            <person name="Fitzpatrick D.A."/>
            <person name="Frisvad J.C."/>
            <person name="Nielsen K.L."/>
        </authorList>
    </citation>
    <scope>NUCLEOTIDE SEQUENCE</scope>
    <source>
        <strain evidence="10">IBT 26290</strain>
    </source>
</reference>
<dbReference type="GO" id="GO:0016491">
    <property type="term" value="F:oxidoreductase activity"/>
    <property type="evidence" value="ECO:0007669"/>
    <property type="project" value="UniProtKB-KW"/>
</dbReference>
<dbReference type="Pfam" id="PF07731">
    <property type="entry name" value="Cu-oxidase_2"/>
    <property type="match status" value="1"/>
</dbReference>
<evidence type="ECO:0000313" key="10">
    <source>
        <dbReference type="EMBL" id="KAJ5174571.1"/>
    </source>
</evidence>
<dbReference type="PROSITE" id="PS00080">
    <property type="entry name" value="MULTICOPPER_OXIDASE2"/>
    <property type="match status" value="1"/>
</dbReference>
<dbReference type="Proteomes" id="UP001149163">
    <property type="component" value="Unassembled WGS sequence"/>
</dbReference>
<dbReference type="EMBL" id="JAPQKN010000001">
    <property type="protein sequence ID" value="KAJ5174571.1"/>
    <property type="molecule type" value="Genomic_DNA"/>
</dbReference>
<evidence type="ECO:0000256" key="1">
    <source>
        <dbReference type="ARBA" id="ARBA00010609"/>
    </source>
</evidence>
<feature type="chain" id="PRO_5040976837" description="Laccase" evidence="6">
    <location>
        <begin position="20"/>
        <end position="478"/>
    </location>
</feature>
<feature type="domain" description="Plastocyanin-like" evidence="7">
    <location>
        <begin position="106"/>
        <end position="252"/>
    </location>
</feature>
<dbReference type="PANTHER" id="PTHR11709">
    <property type="entry name" value="MULTI-COPPER OXIDASE"/>
    <property type="match status" value="1"/>
</dbReference>
<evidence type="ECO:0000259" key="8">
    <source>
        <dbReference type="Pfam" id="PF07731"/>
    </source>
</evidence>
<dbReference type="InterPro" id="IPR045087">
    <property type="entry name" value="Cu-oxidase_fam"/>
</dbReference>
<evidence type="ECO:0000259" key="7">
    <source>
        <dbReference type="Pfam" id="PF00394"/>
    </source>
</evidence>
<accession>A0A9W9IFC6</accession>
<keyword evidence="4" id="KW-0560">Oxidoreductase</keyword>
<dbReference type="CDD" id="cd13877">
    <property type="entry name" value="CuRO_2_Fet3p_like"/>
    <property type="match status" value="1"/>
</dbReference>
<dbReference type="RefSeq" id="XP_056546179.1">
    <property type="nucleotide sequence ID" value="XM_056682573.1"/>
</dbReference>
<evidence type="ECO:0000256" key="2">
    <source>
        <dbReference type="ARBA" id="ARBA00022723"/>
    </source>
</evidence>
<evidence type="ECO:0000256" key="3">
    <source>
        <dbReference type="ARBA" id="ARBA00022729"/>
    </source>
</evidence>
<dbReference type="InterPro" id="IPR001117">
    <property type="entry name" value="Cu-oxidase_2nd"/>
</dbReference>
<protein>
    <recommendedName>
        <fullName evidence="12">Laccase</fullName>
    </recommendedName>
</protein>
<dbReference type="GO" id="GO:0005507">
    <property type="term" value="F:copper ion binding"/>
    <property type="evidence" value="ECO:0007669"/>
    <property type="project" value="InterPro"/>
</dbReference>
<evidence type="ECO:0008006" key="12">
    <source>
        <dbReference type="Google" id="ProtNLM"/>
    </source>
</evidence>
<dbReference type="GO" id="GO:0006811">
    <property type="term" value="P:monoatomic ion transport"/>
    <property type="evidence" value="ECO:0007669"/>
    <property type="project" value="InterPro"/>
</dbReference>
<dbReference type="PROSITE" id="PS00079">
    <property type="entry name" value="MULTICOPPER_OXIDASE1"/>
    <property type="match status" value="2"/>
</dbReference>
<evidence type="ECO:0000256" key="5">
    <source>
        <dbReference type="ARBA" id="ARBA00023008"/>
    </source>
</evidence>
<feature type="domain" description="Plastocyanin-like" evidence="9">
    <location>
        <begin position="67"/>
        <end position="95"/>
    </location>
</feature>
<evidence type="ECO:0000313" key="11">
    <source>
        <dbReference type="Proteomes" id="UP001149163"/>
    </source>
</evidence>
<dbReference type="GeneID" id="81421749"/>
<feature type="signal peptide" evidence="6">
    <location>
        <begin position="1"/>
        <end position="19"/>
    </location>
</feature>
<proteinExistence type="inferred from homology"/>
<dbReference type="InterPro" id="IPR008972">
    <property type="entry name" value="Cupredoxin"/>
</dbReference>
<dbReference type="AlphaFoldDB" id="A0A9W9IFC6"/>
<dbReference type="InterPro" id="IPR011706">
    <property type="entry name" value="Cu-oxidase_C"/>
</dbReference>
<dbReference type="InterPro" id="IPR002355">
    <property type="entry name" value="Cu_oxidase_Cu_BS"/>
</dbReference>
<feature type="domain" description="Plastocyanin-like" evidence="8">
    <location>
        <begin position="373"/>
        <end position="408"/>
    </location>
</feature>
<comment type="caution">
    <text evidence="10">The sequence shown here is derived from an EMBL/GenBank/DDBJ whole genome shotgun (WGS) entry which is preliminary data.</text>
</comment>
<reference evidence="10" key="1">
    <citation type="submission" date="2022-11" db="EMBL/GenBank/DDBJ databases">
        <authorList>
            <person name="Petersen C."/>
        </authorList>
    </citation>
    <scope>NUCLEOTIDE SEQUENCE</scope>
    <source>
        <strain evidence="10">IBT 26290</strain>
    </source>
</reference>
<dbReference type="InterPro" id="IPR033138">
    <property type="entry name" value="Cu_oxidase_CS"/>
</dbReference>
<dbReference type="OrthoDB" id="2121828at2759"/>